<accession>A0A4C1XIV8</accession>
<sequence>MHYLVLRARQTDHRWRETQGIRRASLSFVRLATLARSDAGAGVPCVTAARAIDKPPARAAAAVHASITRAG</sequence>
<organism evidence="1 2">
    <name type="scientific">Eumeta variegata</name>
    <name type="common">Bagworm moth</name>
    <name type="synonym">Eumeta japonica</name>
    <dbReference type="NCBI Taxonomy" id="151549"/>
    <lineage>
        <taxon>Eukaryota</taxon>
        <taxon>Metazoa</taxon>
        <taxon>Ecdysozoa</taxon>
        <taxon>Arthropoda</taxon>
        <taxon>Hexapoda</taxon>
        <taxon>Insecta</taxon>
        <taxon>Pterygota</taxon>
        <taxon>Neoptera</taxon>
        <taxon>Endopterygota</taxon>
        <taxon>Lepidoptera</taxon>
        <taxon>Glossata</taxon>
        <taxon>Ditrysia</taxon>
        <taxon>Tineoidea</taxon>
        <taxon>Psychidae</taxon>
        <taxon>Oiketicinae</taxon>
        <taxon>Eumeta</taxon>
    </lineage>
</organism>
<dbReference type="EMBL" id="BGZK01000867">
    <property type="protein sequence ID" value="GBP63358.1"/>
    <property type="molecule type" value="Genomic_DNA"/>
</dbReference>
<evidence type="ECO:0000313" key="2">
    <source>
        <dbReference type="Proteomes" id="UP000299102"/>
    </source>
</evidence>
<proteinExistence type="predicted"/>
<keyword evidence="2" id="KW-1185">Reference proteome</keyword>
<evidence type="ECO:0000313" key="1">
    <source>
        <dbReference type="EMBL" id="GBP63358.1"/>
    </source>
</evidence>
<dbReference type="AlphaFoldDB" id="A0A4C1XIV8"/>
<comment type="caution">
    <text evidence="1">The sequence shown here is derived from an EMBL/GenBank/DDBJ whole genome shotgun (WGS) entry which is preliminary data.</text>
</comment>
<reference evidence="1 2" key="1">
    <citation type="journal article" date="2019" name="Commun. Biol.">
        <title>The bagworm genome reveals a unique fibroin gene that provides high tensile strength.</title>
        <authorList>
            <person name="Kono N."/>
            <person name="Nakamura H."/>
            <person name="Ohtoshi R."/>
            <person name="Tomita M."/>
            <person name="Numata K."/>
            <person name="Arakawa K."/>
        </authorList>
    </citation>
    <scope>NUCLEOTIDE SEQUENCE [LARGE SCALE GENOMIC DNA]</scope>
</reference>
<dbReference type="Proteomes" id="UP000299102">
    <property type="component" value="Unassembled WGS sequence"/>
</dbReference>
<name>A0A4C1XIV8_EUMVA</name>
<gene>
    <name evidence="1" type="ORF">EVAR_41946_1</name>
</gene>
<protein>
    <submittedName>
        <fullName evidence="1">Uncharacterized protein</fullName>
    </submittedName>
</protein>